<proteinExistence type="predicted"/>
<feature type="domain" description="Aminotransferase class V" evidence="1">
    <location>
        <begin position="2"/>
        <end position="57"/>
    </location>
</feature>
<keyword evidence="2" id="KW-0808">Transferase</keyword>
<name>X7ZKD8_MYCXE</name>
<dbReference type="SUPFAM" id="SSF53383">
    <property type="entry name" value="PLP-dependent transferases"/>
    <property type="match status" value="1"/>
</dbReference>
<dbReference type="GO" id="GO:0008483">
    <property type="term" value="F:transaminase activity"/>
    <property type="evidence" value="ECO:0007669"/>
    <property type="project" value="UniProtKB-KW"/>
</dbReference>
<dbReference type="Gene3D" id="3.40.640.10">
    <property type="entry name" value="Type I PLP-dependent aspartate aminotransferase-like (Major domain)"/>
    <property type="match status" value="1"/>
</dbReference>
<evidence type="ECO:0000313" key="2">
    <source>
        <dbReference type="EMBL" id="EUA19173.1"/>
    </source>
</evidence>
<keyword evidence="2" id="KW-0032">Aminotransferase</keyword>
<organism evidence="2">
    <name type="scientific">Mycobacterium xenopi 4042</name>
    <dbReference type="NCBI Taxonomy" id="1299334"/>
    <lineage>
        <taxon>Bacteria</taxon>
        <taxon>Bacillati</taxon>
        <taxon>Actinomycetota</taxon>
        <taxon>Actinomycetes</taxon>
        <taxon>Mycobacteriales</taxon>
        <taxon>Mycobacteriaceae</taxon>
        <taxon>Mycobacterium</taxon>
    </lineage>
</organism>
<comment type="caution">
    <text evidence="2">The sequence shown here is derived from an EMBL/GenBank/DDBJ whole genome shotgun (WGS) entry which is preliminary data.</text>
</comment>
<accession>X7ZKD8</accession>
<sequence length="75" mass="7854">MIAVTSASGTLGTVTELRTLTKLIHDVGGLVVVDHSAAAPYRLLDIEEADVDVVAVNAVAWGGPPIGPWCFAIRR</sequence>
<dbReference type="PANTHER" id="PTHR43586">
    <property type="entry name" value="CYSTEINE DESULFURASE"/>
    <property type="match status" value="1"/>
</dbReference>
<dbReference type="Pfam" id="PF00266">
    <property type="entry name" value="Aminotran_5"/>
    <property type="match status" value="1"/>
</dbReference>
<dbReference type="PANTHER" id="PTHR43586:SF21">
    <property type="entry name" value="PYRIDOXAL PHOSPHATE (PLP)-DEPENDENT ASPARTATE AMINOTRANSFERASE SUPERFAMILY"/>
    <property type="match status" value="1"/>
</dbReference>
<dbReference type="InterPro" id="IPR015424">
    <property type="entry name" value="PyrdxlP-dep_Trfase"/>
</dbReference>
<evidence type="ECO:0000259" key="1">
    <source>
        <dbReference type="Pfam" id="PF00266"/>
    </source>
</evidence>
<dbReference type="InterPro" id="IPR015421">
    <property type="entry name" value="PyrdxlP-dep_Trfase_major"/>
</dbReference>
<protein>
    <submittedName>
        <fullName evidence="2">Aminotransferase class-V family protein</fullName>
    </submittedName>
</protein>
<dbReference type="EMBL" id="JAOB01000073">
    <property type="protein sequence ID" value="EUA19173.1"/>
    <property type="molecule type" value="Genomic_DNA"/>
</dbReference>
<dbReference type="PATRIC" id="fig|1299334.3.peg.7938"/>
<reference evidence="2" key="1">
    <citation type="submission" date="2014-01" db="EMBL/GenBank/DDBJ databases">
        <authorList>
            <person name="Brown-Elliot B."/>
            <person name="Wallace R."/>
            <person name="Lenaerts A."/>
            <person name="Ordway D."/>
            <person name="DeGroote M.A."/>
            <person name="Parker T."/>
            <person name="Sizemore C."/>
            <person name="Tallon L.J."/>
            <person name="Sadzewicz L.K."/>
            <person name="Sengamalay N."/>
            <person name="Fraser C.M."/>
            <person name="Hine E."/>
            <person name="Shefchek K.A."/>
            <person name="Das S.P."/>
            <person name="Tettelin H."/>
        </authorList>
    </citation>
    <scope>NUCLEOTIDE SEQUENCE [LARGE SCALE GENOMIC DNA]</scope>
    <source>
        <strain evidence="2">4042</strain>
    </source>
</reference>
<dbReference type="AlphaFoldDB" id="X7ZKD8"/>
<dbReference type="InterPro" id="IPR000192">
    <property type="entry name" value="Aminotrans_V_dom"/>
</dbReference>
<gene>
    <name evidence="2" type="ORF">I553_10328</name>
</gene>